<reference evidence="1 2" key="1">
    <citation type="submission" date="2014-04" db="EMBL/GenBank/DDBJ databases">
        <authorList>
            <consortium name="DOE Joint Genome Institute"/>
            <person name="Kuo A."/>
            <person name="Kohler A."/>
            <person name="Costa M.D."/>
            <person name="Nagy L.G."/>
            <person name="Floudas D."/>
            <person name="Copeland A."/>
            <person name="Barry K.W."/>
            <person name="Cichocki N."/>
            <person name="Veneault-Fourrey C."/>
            <person name="LaButti K."/>
            <person name="Lindquist E.A."/>
            <person name="Lipzen A."/>
            <person name="Lundell T."/>
            <person name="Morin E."/>
            <person name="Murat C."/>
            <person name="Sun H."/>
            <person name="Tunlid A."/>
            <person name="Henrissat B."/>
            <person name="Grigoriev I.V."/>
            <person name="Hibbett D.S."/>
            <person name="Martin F."/>
            <person name="Nordberg H.P."/>
            <person name="Cantor M.N."/>
            <person name="Hua S.X."/>
        </authorList>
    </citation>
    <scope>NUCLEOTIDE SEQUENCE [LARGE SCALE GENOMIC DNA]</scope>
    <source>
        <strain evidence="1 2">441</strain>
    </source>
</reference>
<reference evidence="2" key="2">
    <citation type="submission" date="2015-01" db="EMBL/GenBank/DDBJ databases">
        <title>Evolutionary Origins and Diversification of the Mycorrhizal Mutualists.</title>
        <authorList>
            <consortium name="DOE Joint Genome Institute"/>
            <consortium name="Mycorrhizal Genomics Consortium"/>
            <person name="Kohler A."/>
            <person name="Kuo A."/>
            <person name="Nagy L.G."/>
            <person name="Floudas D."/>
            <person name="Copeland A."/>
            <person name="Barry K.W."/>
            <person name="Cichocki N."/>
            <person name="Veneault-Fourrey C."/>
            <person name="LaButti K."/>
            <person name="Lindquist E.A."/>
            <person name="Lipzen A."/>
            <person name="Lundell T."/>
            <person name="Morin E."/>
            <person name="Murat C."/>
            <person name="Riley R."/>
            <person name="Ohm R."/>
            <person name="Sun H."/>
            <person name="Tunlid A."/>
            <person name="Henrissat B."/>
            <person name="Grigoriev I.V."/>
            <person name="Hibbett D.S."/>
            <person name="Martin F."/>
        </authorList>
    </citation>
    <scope>NUCLEOTIDE SEQUENCE [LARGE SCALE GENOMIC DNA]</scope>
    <source>
        <strain evidence="2">441</strain>
    </source>
</reference>
<proteinExistence type="predicted"/>
<evidence type="ECO:0000313" key="2">
    <source>
        <dbReference type="Proteomes" id="UP000054018"/>
    </source>
</evidence>
<dbReference type="HOGENOM" id="CLU_2543430_0_0_1"/>
<evidence type="ECO:0000313" key="1">
    <source>
        <dbReference type="EMBL" id="KIK16327.1"/>
    </source>
</evidence>
<dbReference type="Proteomes" id="UP000054018">
    <property type="component" value="Unassembled WGS sequence"/>
</dbReference>
<accession>A0A0C9Z1T1</accession>
<organism evidence="1 2">
    <name type="scientific">Pisolithus microcarpus 441</name>
    <dbReference type="NCBI Taxonomy" id="765257"/>
    <lineage>
        <taxon>Eukaryota</taxon>
        <taxon>Fungi</taxon>
        <taxon>Dikarya</taxon>
        <taxon>Basidiomycota</taxon>
        <taxon>Agaricomycotina</taxon>
        <taxon>Agaricomycetes</taxon>
        <taxon>Agaricomycetidae</taxon>
        <taxon>Boletales</taxon>
        <taxon>Sclerodermatineae</taxon>
        <taxon>Pisolithaceae</taxon>
        <taxon>Pisolithus</taxon>
    </lineage>
</organism>
<name>A0A0C9Z1T1_9AGAM</name>
<gene>
    <name evidence="1" type="ORF">PISMIDRAFT_686413</name>
</gene>
<keyword evidence="2" id="KW-1185">Reference proteome</keyword>
<sequence length="83" mass="8773">MSSRVRRQLVVQVNNRLSTPIVLHNLLSEVIGSGGTPPLGIDASIFASFALGFNLPVSRCTSSLLLISLGSFRTSTPCLDLCG</sequence>
<dbReference type="EMBL" id="KN833861">
    <property type="protein sequence ID" value="KIK16327.1"/>
    <property type="molecule type" value="Genomic_DNA"/>
</dbReference>
<dbReference type="AlphaFoldDB" id="A0A0C9Z1T1"/>
<protein>
    <submittedName>
        <fullName evidence="1">Uncharacterized protein</fullName>
    </submittedName>
</protein>